<feature type="domain" description="AMP-dependent synthetase/ligase" evidence="1">
    <location>
        <begin position="15"/>
        <end position="400"/>
    </location>
</feature>
<dbReference type="Pfam" id="PF13193">
    <property type="entry name" value="AMP-binding_C"/>
    <property type="match status" value="1"/>
</dbReference>
<evidence type="ECO:0000259" key="1">
    <source>
        <dbReference type="Pfam" id="PF00501"/>
    </source>
</evidence>
<organism evidence="3">
    <name type="scientific">Candidatus Atribacter allofermentans</name>
    <dbReference type="NCBI Taxonomy" id="1852833"/>
    <lineage>
        <taxon>Bacteria</taxon>
        <taxon>Pseudomonadati</taxon>
        <taxon>Atribacterota</taxon>
        <taxon>Atribacteria</taxon>
        <taxon>Atribacterales</taxon>
        <taxon>Atribacteraceae</taxon>
        <taxon>Atribacter</taxon>
    </lineage>
</organism>
<dbReference type="InterPro" id="IPR000873">
    <property type="entry name" value="AMP-dep_synth/lig_dom"/>
</dbReference>
<sequence>MIPNSDQSMAERLFTTAEMYPDMPALDYYGKQITYQHLQEKIQRLAMIWKNLGIEPGHRVIVCLPNIPEVVMTIYSLNMIGAVVCIVHPLSTAPEMSFYVQDTQSQWLITLDILYGNFRKAVEESDIKKTILTTVSGELPPIPRYLYYLKQGRKSPNYHGDRLIDWKTLIRNWLSPLKVFHHFSTDQPAVILFSGGTTGSPKGVLLSNQNMNALADQVLTQVNPQPGKDSTLCILPLFHGFGLGICLHSVLLGGGRCILIPRFSKKEFIDAIAKCKPTYIAGVPTHYEALINSEKLQKAQFSYLKGAFCGGDSVPLSLIKRFNDFMQSHGGIVSLREGYGLTECVTACSIMPEDIYKERSVGLPLPGNRFKIVRPQGIEEVPVGEVGEICINGPTVMLGYNNRPEETDRVLQKHKDGLIWLSTGDLGTLDQDGFLYFTGRMKRIIKCSGYAVYPSQVESVINSHPLVVESCVIGIPDEYTMSRVKAYVVIRGNVHSREKLAEEIKQSVAEQLIKWSVPTEITFLDSLPVTRMGKADYRALEAMERGEAII</sequence>
<dbReference type="EC" id="6.2.1.3" evidence="3"/>
<comment type="caution">
    <text evidence="3">The sequence shown here is derived from an EMBL/GenBank/DDBJ whole genome shotgun (WGS) entry which is preliminary data.</text>
</comment>
<dbReference type="PROSITE" id="PS00455">
    <property type="entry name" value="AMP_BINDING"/>
    <property type="match status" value="1"/>
</dbReference>
<dbReference type="AlphaFoldDB" id="A0A1V5SSW2"/>
<dbReference type="Gene3D" id="3.40.50.12780">
    <property type="entry name" value="N-terminal domain of ligase-like"/>
    <property type="match status" value="1"/>
</dbReference>
<dbReference type="Pfam" id="PF00501">
    <property type="entry name" value="AMP-binding"/>
    <property type="match status" value="1"/>
</dbReference>
<dbReference type="SUPFAM" id="SSF56801">
    <property type="entry name" value="Acetyl-CoA synthetase-like"/>
    <property type="match status" value="1"/>
</dbReference>
<feature type="domain" description="AMP-binding enzyme C-terminal" evidence="2">
    <location>
        <begin position="456"/>
        <end position="534"/>
    </location>
</feature>
<dbReference type="GO" id="GO:0004467">
    <property type="term" value="F:long-chain fatty acid-CoA ligase activity"/>
    <property type="evidence" value="ECO:0007669"/>
    <property type="project" value="UniProtKB-EC"/>
</dbReference>
<dbReference type="InterPro" id="IPR050237">
    <property type="entry name" value="ATP-dep_AMP-bd_enzyme"/>
</dbReference>
<dbReference type="PANTHER" id="PTHR43767">
    <property type="entry name" value="LONG-CHAIN-FATTY-ACID--COA LIGASE"/>
    <property type="match status" value="1"/>
</dbReference>
<accession>A0A1V5SSW2</accession>
<name>A0A1V5SSW2_9BACT</name>
<proteinExistence type="predicted"/>
<gene>
    <name evidence="3" type="primary">fadD</name>
    <name evidence="3" type="ORF">BWY41_01243</name>
</gene>
<dbReference type="EMBL" id="MWBQ01000088">
    <property type="protein sequence ID" value="OQA57620.1"/>
    <property type="molecule type" value="Genomic_DNA"/>
</dbReference>
<reference evidence="3" key="1">
    <citation type="submission" date="2017-02" db="EMBL/GenBank/DDBJ databases">
        <title>Delving into the versatile metabolic prowess of the omnipresent phylum Bacteroidetes.</title>
        <authorList>
            <person name="Nobu M.K."/>
            <person name="Mei R."/>
            <person name="Narihiro T."/>
            <person name="Kuroda K."/>
            <person name="Liu W.-T."/>
        </authorList>
    </citation>
    <scope>NUCLEOTIDE SEQUENCE</scope>
    <source>
        <strain evidence="3">ADurb.Bin276</strain>
    </source>
</reference>
<dbReference type="Proteomes" id="UP000485569">
    <property type="component" value="Unassembled WGS sequence"/>
</dbReference>
<dbReference type="PANTHER" id="PTHR43767:SF10">
    <property type="entry name" value="SURFACTIN SYNTHASE SUBUNIT 1"/>
    <property type="match status" value="1"/>
</dbReference>
<dbReference type="Gene3D" id="3.30.300.30">
    <property type="match status" value="1"/>
</dbReference>
<dbReference type="InterPro" id="IPR045851">
    <property type="entry name" value="AMP-bd_C_sf"/>
</dbReference>
<keyword evidence="3" id="KW-0436">Ligase</keyword>
<evidence type="ECO:0000313" key="3">
    <source>
        <dbReference type="EMBL" id="OQA57620.1"/>
    </source>
</evidence>
<evidence type="ECO:0000259" key="2">
    <source>
        <dbReference type="Pfam" id="PF13193"/>
    </source>
</evidence>
<dbReference type="InterPro" id="IPR025110">
    <property type="entry name" value="AMP-bd_C"/>
</dbReference>
<dbReference type="InterPro" id="IPR042099">
    <property type="entry name" value="ANL_N_sf"/>
</dbReference>
<dbReference type="InterPro" id="IPR020845">
    <property type="entry name" value="AMP-binding_CS"/>
</dbReference>
<protein>
    <submittedName>
        <fullName evidence="3">Long-chain-fatty-acid--CoA ligase</fullName>
        <ecNumber evidence="3">6.2.1.3</ecNumber>
    </submittedName>
</protein>